<proteinExistence type="inferred from homology"/>
<dbReference type="Pfam" id="PF00266">
    <property type="entry name" value="Aminotran_5"/>
    <property type="match status" value="3"/>
</dbReference>
<keyword evidence="4" id="KW-0479">Metal-binding</keyword>
<evidence type="ECO:0000256" key="5">
    <source>
        <dbReference type="ARBA" id="ARBA00022898"/>
    </source>
</evidence>
<evidence type="ECO:0000256" key="1">
    <source>
        <dbReference type="ARBA" id="ARBA00001933"/>
    </source>
</evidence>
<dbReference type="GO" id="GO:0046872">
    <property type="term" value="F:metal ion binding"/>
    <property type="evidence" value="ECO:0007669"/>
    <property type="project" value="UniProtKB-KW"/>
</dbReference>
<keyword evidence="5" id="KW-0663">Pyridoxal phosphate</keyword>
<gene>
    <name evidence="11" type="ORF">COV10_04385</name>
</gene>
<sequence length="489" mass="52969">MKRIYLDNNATTQVDEQVLEAMRPWQAEMYGNPSSLHFMGDEARTAVERARATLAGLIGARPEEIIFTASGTEGNNLCINGVVEACALGNFPSPWPGGGWEGVGLQEEHQPQSHPPCQTYPFPLGKKEDSSSSKIAEAPARHYKDRGHIITSAIEHPSVLETCRALEKLSFEVTYLPVDTEGFVSPADLETALQPDTILVSIMHANNEIGTIQPLAELSAVIRRFRKEKQGAVSPTPYALRPTPFFHSDLVQSFTKLPCHVDDLGLDLATFSAHKFHGPKGAGFIYKRKGVALTPQTHGGSHEQNLRAGTLNVPGIVGMATAAEINAFGLAPSPARGEGWGGVGEVGWERWDGRGGVGEVGLSREELPSHHLRELQEYLLRELLTIPSSHLNGPADLARRLPNNINVSFAGIEGEHLLLALSAHGICVSTGSACSATSSEISPVLRAISCPPEYIESNIRVSTSKHTTLDELNTFLSVFRNILALQRHN</sequence>
<dbReference type="GO" id="GO:0031071">
    <property type="term" value="F:cysteine desulfurase activity"/>
    <property type="evidence" value="ECO:0007669"/>
    <property type="project" value="UniProtKB-EC"/>
</dbReference>
<dbReference type="InterPro" id="IPR015424">
    <property type="entry name" value="PyrdxlP-dep_Trfase"/>
</dbReference>
<organism evidence="11 12">
    <name type="scientific">Candidatus Vogelbacteria bacterium CG10_big_fil_rev_8_21_14_0_10_51_16</name>
    <dbReference type="NCBI Taxonomy" id="1975045"/>
    <lineage>
        <taxon>Bacteria</taxon>
        <taxon>Candidatus Vogeliibacteriota</taxon>
    </lineage>
</organism>
<dbReference type="InterPro" id="IPR015422">
    <property type="entry name" value="PyrdxlP-dep_Trfase_small"/>
</dbReference>
<evidence type="ECO:0000256" key="2">
    <source>
        <dbReference type="ARBA" id="ARBA00006490"/>
    </source>
</evidence>
<dbReference type="Proteomes" id="UP000228767">
    <property type="component" value="Unassembled WGS sequence"/>
</dbReference>
<feature type="domain" description="Aminotransferase class V" evidence="10">
    <location>
        <begin position="135"/>
        <end position="325"/>
    </location>
</feature>
<evidence type="ECO:0000256" key="4">
    <source>
        <dbReference type="ARBA" id="ARBA00022723"/>
    </source>
</evidence>
<dbReference type="EC" id="2.8.1.7" evidence="3"/>
<name>A0A2H0RDB4_9BACT</name>
<comment type="catalytic activity">
    <reaction evidence="8">
        <text>(sulfur carrier)-H + L-cysteine = (sulfur carrier)-SH + L-alanine</text>
        <dbReference type="Rhea" id="RHEA:43892"/>
        <dbReference type="Rhea" id="RHEA-COMP:14737"/>
        <dbReference type="Rhea" id="RHEA-COMP:14739"/>
        <dbReference type="ChEBI" id="CHEBI:29917"/>
        <dbReference type="ChEBI" id="CHEBI:35235"/>
        <dbReference type="ChEBI" id="CHEBI:57972"/>
        <dbReference type="ChEBI" id="CHEBI:64428"/>
        <dbReference type="EC" id="2.8.1.7"/>
    </reaction>
</comment>
<dbReference type="PANTHER" id="PTHR11601:SF34">
    <property type="entry name" value="CYSTEINE DESULFURASE"/>
    <property type="match status" value="1"/>
</dbReference>
<evidence type="ECO:0000259" key="10">
    <source>
        <dbReference type="Pfam" id="PF00266"/>
    </source>
</evidence>
<evidence type="ECO:0000256" key="6">
    <source>
        <dbReference type="ARBA" id="ARBA00023004"/>
    </source>
</evidence>
<evidence type="ECO:0000256" key="9">
    <source>
        <dbReference type="RuleBase" id="RU004504"/>
    </source>
</evidence>
<dbReference type="EMBL" id="PCYI01000029">
    <property type="protein sequence ID" value="PIR44463.1"/>
    <property type="molecule type" value="Genomic_DNA"/>
</dbReference>
<evidence type="ECO:0000256" key="8">
    <source>
        <dbReference type="ARBA" id="ARBA00050776"/>
    </source>
</evidence>
<comment type="caution">
    <text evidence="11">The sequence shown here is derived from an EMBL/GenBank/DDBJ whole genome shotgun (WGS) entry which is preliminary data.</text>
</comment>
<keyword evidence="7" id="KW-0411">Iron-sulfur</keyword>
<dbReference type="InterPro" id="IPR000192">
    <property type="entry name" value="Aminotrans_V_dom"/>
</dbReference>
<reference evidence="11 12" key="1">
    <citation type="submission" date="2017-09" db="EMBL/GenBank/DDBJ databases">
        <title>Depth-based differentiation of microbial function through sediment-hosted aquifers and enrichment of novel symbionts in the deep terrestrial subsurface.</title>
        <authorList>
            <person name="Probst A.J."/>
            <person name="Ladd B."/>
            <person name="Jarett J.K."/>
            <person name="Geller-Mcgrath D.E."/>
            <person name="Sieber C.M."/>
            <person name="Emerson J.B."/>
            <person name="Anantharaman K."/>
            <person name="Thomas B.C."/>
            <person name="Malmstrom R."/>
            <person name="Stieglmeier M."/>
            <person name="Klingl A."/>
            <person name="Woyke T."/>
            <person name="Ryan C.M."/>
            <person name="Banfield J.F."/>
        </authorList>
    </citation>
    <scope>NUCLEOTIDE SEQUENCE [LARGE SCALE GENOMIC DNA]</scope>
    <source>
        <strain evidence="11">CG10_big_fil_rev_8_21_14_0_10_51_16</strain>
    </source>
</reference>
<dbReference type="GO" id="GO:0051536">
    <property type="term" value="F:iron-sulfur cluster binding"/>
    <property type="evidence" value="ECO:0007669"/>
    <property type="project" value="UniProtKB-KW"/>
</dbReference>
<accession>A0A2H0RDB4</accession>
<dbReference type="Gene3D" id="3.40.640.10">
    <property type="entry name" value="Type I PLP-dependent aspartate aminotransferase-like (Major domain)"/>
    <property type="match status" value="2"/>
</dbReference>
<dbReference type="SUPFAM" id="SSF53383">
    <property type="entry name" value="PLP-dependent transferases"/>
    <property type="match status" value="1"/>
</dbReference>
<dbReference type="InterPro" id="IPR015421">
    <property type="entry name" value="PyrdxlP-dep_Trfase_major"/>
</dbReference>
<dbReference type="Gene3D" id="3.90.1150.10">
    <property type="entry name" value="Aspartate Aminotransferase, domain 1"/>
    <property type="match status" value="2"/>
</dbReference>
<dbReference type="AlphaFoldDB" id="A0A2H0RDB4"/>
<feature type="domain" description="Aminotransferase class V" evidence="10">
    <location>
        <begin position="370"/>
        <end position="474"/>
    </location>
</feature>
<evidence type="ECO:0000256" key="7">
    <source>
        <dbReference type="ARBA" id="ARBA00023014"/>
    </source>
</evidence>
<protein>
    <recommendedName>
        <fullName evidence="3">cysteine desulfurase</fullName>
        <ecNumber evidence="3">2.8.1.7</ecNumber>
    </recommendedName>
</protein>
<evidence type="ECO:0000313" key="12">
    <source>
        <dbReference type="Proteomes" id="UP000228767"/>
    </source>
</evidence>
<dbReference type="PANTHER" id="PTHR11601">
    <property type="entry name" value="CYSTEINE DESULFURYLASE FAMILY MEMBER"/>
    <property type="match status" value="1"/>
</dbReference>
<evidence type="ECO:0000256" key="3">
    <source>
        <dbReference type="ARBA" id="ARBA00012239"/>
    </source>
</evidence>
<dbReference type="Gene3D" id="1.10.260.50">
    <property type="match status" value="2"/>
</dbReference>
<keyword evidence="6" id="KW-0408">Iron</keyword>
<dbReference type="PROSITE" id="PS00595">
    <property type="entry name" value="AA_TRANSFER_CLASS_5"/>
    <property type="match status" value="1"/>
</dbReference>
<dbReference type="InterPro" id="IPR020578">
    <property type="entry name" value="Aminotrans_V_PyrdxlP_BS"/>
</dbReference>
<feature type="domain" description="Aminotransferase class V" evidence="10">
    <location>
        <begin position="4"/>
        <end position="84"/>
    </location>
</feature>
<comment type="cofactor">
    <cofactor evidence="1 9">
        <name>pyridoxal 5'-phosphate</name>
        <dbReference type="ChEBI" id="CHEBI:597326"/>
    </cofactor>
</comment>
<evidence type="ECO:0000313" key="11">
    <source>
        <dbReference type="EMBL" id="PIR44463.1"/>
    </source>
</evidence>
<comment type="similarity">
    <text evidence="2">Belongs to the class-V pyridoxal-phosphate-dependent aminotransferase family. NifS/IscS subfamily.</text>
</comment>